<accession>A0A4Q0A1P9</accession>
<dbReference type="EMBL" id="ML002230">
    <property type="protein sequence ID" value="RKP40005.1"/>
    <property type="molecule type" value="Genomic_DNA"/>
</dbReference>
<name>A0A4Q0A1P9_9FUNG</name>
<dbReference type="GO" id="GO:0000026">
    <property type="term" value="F:alpha-1,2-mannosyltransferase activity"/>
    <property type="evidence" value="ECO:0007669"/>
    <property type="project" value="TreeGrafter"/>
</dbReference>
<dbReference type="InterPro" id="IPR029044">
    <property type="entry name" value="Nucleotide-diphossugar_trans"/>
</dbReference>
<dbReference type="PANTHER" id="PTHR31121:SF6">
    <property type="entry name" value="ALPHA-1,2 MANNOSYLTRANSFERASE KTR1"/>
    <property type="match status" value="1"/>
</dbReference>
<dbReference type="PANTHER" id="PTHR31121">
    <property type="entry name" value="ALPHA-1,2 MANNOSYLTRANSFERASE KTR1"/>
    <property type="match status" value="1"/>
</dbReference>
<evidence type="ECO:0000256" key="1">
    <source>
        <dbReference type="ARBA" id="ARBA00007677"/>
    </source>
</evidence>
<dbReference type="GO" id="GO:0005794">
    <property type="term" value="C:Golgi apparatus"/>
    <property type="evidence" value="ECO:0007669"/>
    <property type="project" value="TreeGrafter"/>
</dbReference>
<dbReference type="GO" id="GO:0006487">
    <property type="term" value="P:protein N-linked glycosylation"/>
    <property type="evidence" value="ECO:0007669"/>
    <property type="project" value="TreeGrafter"/>
</dbReference>
<dbReference type="SUPFAM" id="SSF53448">
    <property type="entry name" value="Nucleotide-diphospho-sugar transferases"/>
    <property type="match status" value="1"/>
</dbReference>
<organism evidence="5 6">
    <name type="scientific">Dimargaris cristalligena</name>
    <dbReference type="NCBI Taxonomy" id="215637"/>
    <lineage>
        <taxon>Eukaryota</taxon>
        <taxon>Fungi</taxon>
        <taxon>Fungi incertae sedis</taxon>
        <taxon>Zoopagomycota</taxon>
        <taxon>Kickxellomycotina</taxon>
        <taxon>Dimargaritomycetes</taxon>
        <taxon>Dimargaritales</taxon>
        <taxon>Dimargaritaceae</taxon>
        <taxon>Dimargaris</taxon>
    </lineage>
</organism>
<dbReference type="Proteomes" id="UP000268162">
    <property type="component" value="Unassembled WGS sequence"/>
</dbReference>
<dbReference type="GO" id="GO:0000032">
    <property type="term" value="P:cell wall mannoprotein biosynthetic process"/>
    <property type="evidence" value="ECO:0007669"/>
    <property type="project" value="TreeGrafter"/>
</dbReference>
<protein>
    <submittedName>
        <fullName evidence="5">Alpha-1,2 mannosyltransferase KTR1</fullName>
    </submittedName>
</protein>
<dbReference type="AlphaFoldDB" id="A0A4Q0A1P9"/>
<keyword evidence="4" id="KW-0812">Transmembrane</keyword>
<comment type="similarity">
    <text evidence="1">Belongs to the glycosyltransferase 15 family.</text>
</comment>
<dbReference type="PIRSF" id="PIRSF018153">
    <property type="entry name" value="Glyco_trans_15"/>
    <property type="match status" value="1"/>
</dbReference>
<dbReference type="GO" id="GO:0016020">
    <property type="term" value="C:membrane"/>
    <property type="evidence" value="ECO:0007669"/>
    <property type="project" value="InterPro"/>
</dbReference>
<keyword evidence="4" id="KW-0472">Membrane</keyword>
<keyword evidence="5" id="KW-0328">Glycosyltransferase</keyword>
<gene>
    <name evidence="5" type="ORF">BJ085DRAFT_19935</name>
</gene>
<feature type="transmembrane region" description="Helical" evidence="4">
    <location>
        <begin position="20"/>
        <end position="38"/>
    </location>
</feature>
<keyword evidence="4" id="KW-1133">Transmembrane helix</keyword>
<feature type="active site" description="Nucleophile" evidence="3">
    <location>
        <position position="281"/>
    </location>
</feature>
<evidence type="ECO:0000256" key="2">
    <source>
        <dbReference type="ARBA" id="ARBA00022679"/>
    </source>
</evidence>
<keyword evidence="2 5" id="KW-0808">Transferase</keyword>
<reference evidence="6" key="1">
    <citation type="journal article" date="2018" name="Nat. Microbiol.">
        <title>Leveraging single-cell genomics to expand the fungal tree of life.</title>
        <authorList>
            <person name="Ahrendt S.R."/>
            <person name="Quandt C.A."/>
            <person name="Ciobanu D."/>
            <person name="Clum A."/>
            <person name="Salamov A."/>
            <person name="Andreopoulos B."/>
            <person name="Cheng J.F."/>
            <person name="Woyke T."/>
            <person name="Pelin A."/>
            <person name="Henrissat B."/>
            <person name="Reynolds N.K."/>
            <person name="Benny G.L."/>
            <person name="Smith M.E."/>
            <person name="James T.Y."/>
            <person name="Grigoriev I.V."/>
        </authorList>
    </citation>
    <scope>NUCLEOTIDE SEQUENCE [LARGE SCALE GENOMIC DNA]</scope>
    <source>
        <strain evidence="6">RSA 468</strain>
    </source>
</reference>
<evidence type="ECO:0000256" key="4">
    <source>
        <dbReference type="SAM" id="Phobius"/>
    </source>
</evidence>
<evidence type="ECO:0000313" key="5">
    <source>
        <dbReference type="EMBL" id="RKP40005.1"/>
    </source>
</evidence>
<sequence length="382" mass="45129">MVGSPRLGHSKWVSLGRCKVFLAIIFTVLIFHLLFVRVGQTPKHLQAYTVQDVLSYNDVRIPPGFNTTAPSVKAAFVSVTRNQDLHELRGAIRQMEDRFNHRYHYPYVFLSDEPFTDEFKETIGWMTPSKVSFGLIPRNHWEVPAFIDRNKMREGMSYLTSKSVIHSDSLSYRQVTRYYAGFFHKHPLVEDYDFYWRLEHDAEYTCDIDYDPFLYMRERNIKYGFTITLHEFLDTVKTLWSTAQQFMTTYTHYTEDKNTMDWVSSDGGNSYNLCHFWSNFEIVDLSFLRSERYERLFRFLDEAGGIFYERWGDAPIRSLAVSMFLKKEDVHWFEDIGYLHSAFQNCPANSATQMKCHCDPDRSIHLNDFSCTRQWNQLSASK</sequence>
<dbReference type="InterPro" id="IPR002685">
    <property type="entry name" value="Glyco_trans_15"/>
</dbReference>
<dbReference type="Pfam" id="PF01793">
    <property type="entry name" value="Glyco_transf_15"/>
    <property type="match status" value="1"/>
</dbReference>
<proteinExistence type="inferred from homology"/>
<dbReference type="Gene3D" id="3.90.550.10">
    <property type="entry name" value="Spore Coat Polysaccharide Biosynthesis Protein SpsA, Chain A"/>
    <property type="match status" value="1"/>
</dbReference>
<keyword evidence="6" id="KW-1185">Reference proteome</keyword>
<dbReference type="FunFam" id="3.90.550.10:FF:000051">
    <property type="entry name" value="Alpha-1,2-mannosyltransferase (Ktr4)"/>
    <property type="match status" value="1"/>
</dbReference>
<evidence type="ECO:0000313" key="6">
    <source>
        <dbReference type="Proteomes" id="UP000268162"/>
    </source>
</evidence>
<dbReference type="OrthoDB" id="439943at2759"/>
<dbReference type="STRING" id="215637.A0A4Q0A1P9"/>
<evidence type="ECO:0000256" key="3">
    <source>
        <dbReference type="PIRSR" id="PIRSR018153-1"/>
    </source>
</evidence>